<sequence>MRIPLSFVIAANAGLAVLCGVSSVNANQDNIITSRPLSLTNLWRFKTNHGILEKSFSRRAGRDQFRQLQSSEECTQDPFLWSIYQTSNSNSEEHVGFAVGTMHVPWDVVLTEEAWATIEAAIQGSCAVYAELNLEDPELEADLLACVSQSEASAARLADIPDQALQQQISNTLVEIAQDIAPDSTDIQGVIFNTFQSLSGFNLIQIIQIYNTPEYWPLFRQTLLTGEVVPAMDASILAEARPAGGLEDVALQCELLDSFNPSKDDLVNNYTDVWGPYLEAGLNESLSELIQAYRCGDVATFSDPKLFEGTSEESQTLLLDDRNIEMTEQMVDILETSTTKTVFAVGLAHWTLGDNSLENLLGANGYRLERVKSGTLKDLEALPNTACPGAEEVTVEEGGEEEEDVLPEPVAVSSVSRRTCSWCAEASALVFLLVLFY</sequence>
<evidence type="ECO:0000256" key="14">
    <source>
        <dbReference type="SAM" id="SignalP"/>
    </source>
</evidence>
<dbReference type="GO" id="GO:0030178">
    <property type="term" value="P:negative regulation of Wnt signaling pathway"/>
    <property type="evidence" value="ECO:0007669"/>
    <property type="project" value="InterPro"/>
</dbReference>
<keyword evidence="13" id="KW-0325">Glycoprotein</keyword>
<evidence type="ECO:0000256" key="7">
    <source>
        <dbReference type="ARBA" id="ARBA00022723"/>
    </source>
</evidence>
<evidence type="ECO:0000313" key="15">
    <source>
        <dbReference type="EMBL" id="CAB9522325.1"/>
    </source>
</evidence>
<evidence type="ECO:0000256" key="6">
    <source>
        <dbReference type="ARBA" id="ARBA00022692"/>
    </source>
</evidence>
<evidence type="ECO:0000256" key="1">
    <source>
        <dbReference type="ARBA" id="ARBA00001936"/>
    </source>
</evidence>
<comment type="cofactor">
    <cofactor evidence="1">
        <name>Mn(2+)</name>
        <dbReference type="ChEBI" id="CHEBI:29035"/>
    </cofactor>
</comment>
<dbReference type="PANTHER" id="PTHR31120:SF6">
    <property type="entry name" value="METALLOPROTEASE TIKI HOMOLOG"/>
    <property type="match status" value="1"/>
</dbReference>
<evidence type="ECO:0000256" key="10">
    <source>
        <dbReference type="ARBA" id="ARBA00022989"/>
    </source>
</evidence>
<gene>
    <name evidence="15" type="ORF">SEMRO_1290_G259850.1</name>
</gene>
<dbReference type="EMBL" id="CAICTM010001288">
    <property type="protein sequence ID" value="CAB9522325.1"/>
    <property type="molecule type" value="Genomic_DNA"/>
</dbReference>
<keyword evidence="8 14" id="KW-0732">Signal</keyword>
<dbReference type="InterPro" id="IPR040230">
    <property type="entry name" value="TIKI1/2-like"/>
</dbReference>
<feature type="signal peptide" evidence="14">
    <location>
        <begin position="1"/>
        <end position="26"/>
    </location>
</feature>
<dbReference type="AlphaFoldDB" id="A0A9N8HRN2"/>
<dbReference type="Pfam" id="PF01963">
    <property type="entry name" value="TraB_PrgY_gumN"/>
    <property type="match status" value="1"/>
</dbReference>
<dbReference type="OrthoDB" id="10671822at2759"/>
<feature type="chain" id="PRO_5040200752" evidence="14">
    <location>
        <begin position="27"/>
        <end position="437"/>
    </location>
</feature>
<dbReference type="CDD" id="cd14789">
    <property type="entry name" value="Tiki"/>
    <property type="match status" value="1"/>
</dbReference>
<comment type="subcellular location">
    <subcellularLocation>
        <location evidence="3">Membrane</location>
        <topology evidence="3">Single-pass type I membrane protein</topology>
    </subcellularLocation>
</comment>
<evidence type="ECO:0000256" key="13">
    <source>
        <dbReference type="ARBA" id="ARBA00023180"/>
    </source>
</evidence>
<evidence type="ECO:0000256" key="3">
    <source>
        <dbReference type="ARBA" id="ARBA00004479"/>
    </source>
</evidence>
<keyword evidence="16" id="KW-1185">Reference proteome</keyword>
<keyword evidence="7" id="KW-0479">Metal-binding</keyword>
<name>A0A9N8HRN2_9STRA</name>
<keyword evidence="12" id="KW-0472">Membrane</keyword>
<dbReference type="GO" id="GO:0004222">
    <property type="term" value="F:metalloendopeptidase activity"/>
    <property type="evidence" value="ECO:0007669"/>
    <property type="project" value="TreeGrafter"/>
</dbReference>
<keyword evidence="11 15" id="KW-0482">Metalloprotease</keyword>
<dbReference type="GO" id="GO:0046872">
    <property type="term" value="F:metal ion binding"/>
    <property type="evidence" value="ECO:0007669"/>
    <property type="project" value="UniProtKB-KW"/>
</dbReference>
<comment type="cofactor">
    <cofactor evidence="2">
        <name>Co(2+)</name>
        <dbReference type="ChEBI" id="CHEBI:48828"/>
    </cofactor>
</comment>
<evidence type="ECO:0000256" key="2">
    <source>
        <dbReference type="ARBA" id="ARBA00001941"/>
    </source>
</evidence>
<comment type="similarity">
    <text evidence="4">Belongs to the TIKI family.</text>
</comment>
<evidence type="ECO:0000256" key="4">
    <source>
        <dbReference type="ARBA" id="ARBA00008261"/>
    </source>
</evidence>
<evidence type="ECO:0000256" key="5">
    <source>
        <dbReference type="ARBA" id="ARBA00022670"/>
    </source>
</evidence>
<organism evidence="15 16">
    <name type="scientific">Seminavis robusta</name>
    <dbReference type="NCBI Taxonomy" id="568900"/>
    <lineage>
        <taxon>Eukaryota</taxon>
        <taxon>Sar</taxon>
        <taxon>Stramenopiles</taxon>
        <taxon>Ochrophyta</taxon>
        <taxon>Bacillariophyta</taxon>
        <taxon>Bacillariophyceae</taxon>
        <taxon>Bacillariophycidae</taxon>
        <taxon>Naviculales</taxon>
        <taxon>Naviculaceae</taxon>
        <taxon>Seminavis</taxon>
    </lineage>
</organism>
<proteinExistence type="inferred from homology"/>
<dbReference type="Proteomes" id="UP001153069">
    <property type="component" value="Unassembled WGS sequence"/>
</dbReference>
<keyword evidence="6" id="KW-0812">Transmembrane</keyword>
<evidence type="ECO:0000256" key="12">
    <source>
        <dbReference type="ARBA" id="ARBA00023136"/>
    </source>
</evidence>
<dbReference type="GO" id="GO:0016020">
    <property type="term" value="C:membrane"/>
    <property type="evidence" value="ECO:0007669"/>
    <property type="project" value="UniProtKB-SubCell"/>
</dbReference>
<keyword evidence="10" id="KW-1133">Transmembrane helix</keyword>
<accession>A0A9N8HRN2</accession>
<comment type="caution">
    <text evidence="15">The sequence shown here is derived from an EMBL/GenBank/DDBJ whole genome shotgun (WGS) entry which is preliminary data.</text>
</comment>
<dbReference type="GO" id="GO:0006508">
    <property type="term" value="P:proteolysis"/>
    <property type="evidence" value="ECO:0007669"/>
    <property type="project" value="UniProtKB-KW"/>
</dbReference>
<dbReference type="PANTHER" id="PTHR31120">
    <property type="entry name" value="METALLOPROTEASE TIKI"/>
    <property type="match status" value="1"/>
</dbReference>
<evidence type="ECO:0000256" key="11">
    <source>
        <dbReference type="ARBA" id="ARBA00023049"/>
    </source>
</evidence>
<reference evidence="15" key="1">
    <citation type="submission" date="2020-06" db="EMBL/GenBank/DDBJ databases">
        <authorList>
            <consortium name="Plant Systems Biology data submission"/>
        </authorList>
    </citation>
    <scope>NUCLEOTIDE SEQUENCE</scope>
    <source>
        <strain evidence="15">D6</strain>
    </source>
</reference>
<keyword evidence="9" id="KW-0378">Hydrolase</keyword>
<dbReference type="InterPro" id="IPR002816">
    <property type="entry name" value="TraB/PrgY/GumN_fam"/>
</dbReference>
<protein>
    <submittedName>
        <fullName evidence="15">Metalloprotease TIKI1</fullName>
    </submittedName>
</protein>
<evidence type="ECO:0000256" key="8">
    <source>
        <dbReference type="ARBA" id="ARBA00022729"/>
    </source>
</evidence>
<evidence type="ECO:0000313" key="16">
    <source>
        <dbReference type="Proteomes" id="UP001153069"/>
    </source>
</evidence>
<keyword evidence="5" id="KW-0645">Protease</keyword>
<evidence type="ECO:0000256" key="9">
    <source>
        <dbReference type="ARBA" id="ARBA00022801"/>
    </source>
</evidence>